<proteinExistence type="predicted"/>
<protein>
    <submittedName>
        <fullName evidence="1">Uncharacterized protein</fullName>
    </submittedName>
</protein>
<dbReference type="Proteomes" id="UP000297014">
    <property type="component" value="Unassembled WGS sequence"/>
</dbReference>
<reference evidence="1 2" key="1">
    <citation type="submission" date="2014-01" db="EMBL/GenBank/DDBJ databases">
        <title>Draft genome sequencing of Bacillus alcalophilus CGMCC 1.3604.</title>
        <authorList>
            <person name="Yang J."/>
            <person name="Diao L."/>
            <person name="Yang S."/>
        </authorList>
    </citation>
    <scope>NUCLEOTIDE SEQUENCE [LARGE SCALE GENOMIC DNA]</scope>
    <source>
        <strain evidence="1 2">CGMCC 1.3604</strain>
    </source>
</reference>
<name>A0A4S4K0R9_ALKAL</name>
<gene>
    <name evidence="1" type="ORF">AJ85_06555</name>
</gene>
<evidence type="ECO:0000313" key="1">
    <source>
        <dbReference type="EMBL" id="THG91188.1"/>
    </source>
</evidence>
<dbReference type="AlphaFoldDB" id="A0A4S4K0R9"/>
<dbReference type="EMBL" id="JALP01000085">
    <property type="protein sequence ID" value="THG91188.1"/>
    <property type="molecule type" value="Genomic_DNA"/>
</dbReference>
<accession>A0A4S4K0R9</accession>
<evidence type="ECO:0000313" key="2">
    <source>
        <dbReference type="Proteomes" id="UP000297014"/>
    </source>
</evidence>
<comment type="caution">
    <text evidence="1">The sequence shown here is derived from an EMBL/GenBank/DDBJ whole genome shotgun (WGS) entry which is preliminary data.</text>
</comment>
<organism evidence="1 2">
    <name type="scientific">Alkalihalobacillus alcalophilus ATCC 27647 = CGMCC 1.3604</name>
    <dbReference type="NCBI Taxonomy" id="1218173"/>
    <lineage>
        <taxon>Bacteria</taxon>
        <taxon>Bacillati</taxon>
        <taxon>Bacillota</taxon>
        <taxon>Bacilli</taxon>
        <taxon>Bacillales</taxon>
        <taxon>Bacillaceae</taxon>
        <taxon>Alkalihalobacillus</taxon>
    </lineage>
</organism>
<sequence>MIMIIPSDKIDSASEVEYMYNVENNSTIPLKRLELDVKMPLTLE</sequence>